<dbReference type="Proteomes" id="UP000199088">
    <property type="component" value="Unassembled WGS sequence"/>
</dbReference>
<dbReference type="STRING" id="1052260.SAMN05660199_04130"/>
<protein>
    <submittedName>
        <fullName evidence="1">Uncharacterized protein</fullName>
    </submittedName>
</protein>
<dbReference type="RefSeq" id="WP_091249280.1">
    <property type="nucleotide sequence ID" value="NZ_FNIR01000015.1"/>
</dbReference>
<gene>
    <name evidence="1" type="ORF">SAMN05660199_04130</name>
</gene>
<evidence type="ECO:0000313" key="2">
    <source>
        <dbReference type="Proteomes" id="UP000199088"/>
    </source>
</evidence>
<dbReference type="AlphaFoldDB" id="A0A1H0TF38"/>
<proteinExistence type="predicted"/>
<organism evidence="1 2">
    <name type="scientific">Klenkia soli</name>
    <dbReference type="NCBI Taxonomy" id="1052260"/>
    <lineage>
        <taxon>Bacteria</taxon>
        <taxon>Bacillati</taxon>
        <taxon>Actinomycetota</taxon>
        <taxon>Actinomycetes</taxon>
        <taxon>Geodermatophilales</taxon>
        <taxon>Geodermatophilaceae</taxon>
        <taxon>Klenkia</taxon>
    </lineage>
</organism>
<sequence length="212" mass="21730">MTTGPVLPVGFRLGAETVPDPVAGSVRLGWRRLGLDAAQATTWDLAHGLLDDDPARSGELLIERAAAAGVPDPAAVVAALVERSLLVQVPPAGPALLATAAGLRARPLLLGLGVGEDGTTSVLGLPGWPVLELPPPVVTRWEDTAVSPDLRTAAELAVLRAWDLAHPDATDPDAAPTPTDDQVLAELSGIVADLSALITRHCGYLDLADPGA</sequence>
<reference evidence="2" key="1">
    <citation type="submission" date="2016-10" db="EMBL/GenBank/DDBJ databases">
        <authorList>
            <person name="Varghese N."/>
            <person name="Submissions S."/>
        </authorList>
    </citation>
    <scope>NUCLEOTIDE SEQUENCE [LARGE SCALE GENOMIC DNA]</scope>
    <source>
        <strain evidence="2">DSM 45843</strain>
    </source>
</reference>
<name>A0A1H0TF38_9ACTN</name>
<dbReference type="EMBL" id="FNIR01000015">
    <property type="protein sequence ID" value="SDP52441.1"/>
    <property type="molecule type" value="Genomic_DNA"/>
</dbReference>
<dbReference type="OrthoDB" id="5193974at2"/>
<accession>A0A1H0TF38</accession>
<keyword evidence="2" id="KW-1185">Reference proteome</keyword>
<evidence type="ECO:0000313" key="1">
    <source>
        <dbReference type="EMBL" id="SDP52441.1"/>
    </source>
</evidence>